<keyword evidence="3" id="KW-1185">Reference proteome</keyword>
<name>A0A4Y7TI08_COPMI</name>
<proteinExistence type="predicted"/>
<evidence type="ECO:0000313" key="3">
    <source>
        <dbReference type="Proteomes" id="UP000298030"/>
    </source>
</evidence>
<evidence type="ECO:0000256" key="1">
    <source>
        <dbReference type="SAM" id="MobiDB-lite"/>
    </source>
</evidence>
<accession>A0A4Y7TI08</accession>
<organism evidence="2 3">
    <name type="scientific">Coprinellus micaceus</name>
    <name type="common">Glistening ink-cap mushroom</name>
    <name type="synonym">Coprinus micaceus</name>
    <dbReference type="NCBI Taxonomy" id="71717"/>
    <lineage>
        <taxon>Eukaryota</taxon>
        <taxon>Fungi</taxon>
        <taxon>Dikarya</taxon>
        <taxon>Basidiomycota</taxon>
        <taxon>Agaricomycotina</taxon>
        <taxon>Agaricomycetes</taxon>
        <taxon>Agaricomycetidae</taxon>
        <taxon>Agaricales</taxon>
        <taxon>Agaricineae</taxon>
        <taxon>Psathyrellaceae</taxon>
        <taxon>Coprinellus</taxon>
    </lineage>
</organism>
<feature type="region of interest" description="Disordered" evidence="1">
    <location>
        <begin position="148"/>
        <end position="174"/>
    </location>
</feature>
<dbReference type="OrthoDB" id="2793736at2759"/>
<comment type="caution">
    <text evidence="2">The sequence shown here is derived from an EMBL/GenBank/DDBJ whole genome shotgun (WGS) entry which is preliminary data.</text>
</comment>
<evidence type="ECO:0000313" key="2">
    <source>
        <dbReference type="EMBL" id="TEB33820.1"/>
    </source>
</evidence>
<feature type="region of interest" description="Disordered" evidence="1">
    <location>
        <begin position="208"/>
        <end position="291"/>
    </location>
</feature>
<dbReference type="Proteomes" id="UP000298030">
    <property type="component" value="Unassembled WGS sequence"/>
</dbReference>
<dbReference type="EMBL" id="QPFP01000011">
    <property type="protein sequence ID" value="TEB33820.1"/>
    <property type="molecule type" value="Genomic_DNA"/>
</dbReference>
<reference evidence="2 3" key="1">
    <citation type="journal article" date="2019" name="Nat. Ecol. Evol.">
        <title>Megaphylogeny resolves global patterns of mushroom evolution.</title>
        <authorList>
            <person name="Varga T."/>
            <person name="Krizsan K."/>
            <person name="Foldi C."/>
            <person name="Dima B."/>
            <person name="Sanchez-Garcia M."/>
            <person name="Sanchez-Ramirez S."/>
            <person name="Szollosi G.J."/>
            <person name="Szarkandi J.G."/>
            <person name="Papp V."/>
            <person name="Albert L."/>
            <person name="Andreopoulos W."/>
            <person name="Angelini C."/>
            <person name="Antonin V."/>
            <person name="Barry K.W."/>
            <person name="Bougher N.L."/>
            <person name="Buchanan P."/>
            <person name="Buyck B."/>
            <person name="Bense V."/>
            <person name="Catcheside P."/>
            <person name="Chovatia M."/>
            <person name="Cooper J."/>
            <person name="Damon W."/>
            <person name="Desjardin D."/>
            <person name="Finy P."/>
            <person name="Geml J."/>
            <person name="Haridas S."/>
            <person name="Hughes K."/>
            <person name="Justo A."/>
            <person name="Karasinski D."/>
            <person name="Kautmanova I."/>
            <person name="Kiss B."/>
            <person name="Kocsube S."/>
            <person name="Kotiranta H."/>
            <person name="LaButti K.M."/>
            <person name="Lechner B.E."/>
            <person name="Liimatainen K."/>
            <person name="Lipzen A."/>
            <person name="Lukacs Z."/>
            <person name="Mihaltcheva S."/>
            <person name="Morgado L.N."/>
            <person name="Niskanen T."/>
            <person name="Noordeloos M.E."/>
            <person name="Ohm R.A."/>
            <person name="Ortiz-Santana B."/>
            <person name="Ovrebo C."/>
            <person name="Racz N."/>
            <person name="Riley R."/>
            <person name="Savchenko A."/>
            <person name="Shiryaev A."/>
            <person name="Soop K."/>
            <person name="Spirin V."/>
            <person name="Szebenyi C."/>
            <person name="Tomsovsky M."/>
            <person name="Tulloss R.E."/>
            <person name="Uehling J."/>
            <person name="Grigoriev I.V."/>
            <person name="Vagvolgyi C."/>
            <person name="Papp T."/>
            <person name="Martin F.M."/>
            <person name="Miettinen O."/>
            <person name="Hibbett D.S."/>
            <person name="Nagy L.G."/>
        </authorList>
    </citation>
    <scope>NUCLEOTIDE SEQUENCE [LARGE SCALE GENOMIC DNA]</scope>
    <source>
        <strain evidence="2 3">FP101781</strain>
    </source>
</reference>
<sequence length="334" mass="36936">MARTKISPPTPPRPSKAPHRTSVLNISRSVREQPTKAVTRGYWANLAHTLGGSLNDEYLSAMETLASLFTLPPSEFVAISSKLMHNALTHRGVQAYEFSYCPPALVPYKVAYFRLLCLLRDMRHRIDDTLQERVQRLLLPLSPSFQVHTGEGPSRSVKDHAPSASGGLREHRVPMPPPPINWRDAHIQAYVPENPGLRLHRSPRHLWTPGTEGPCGALAPPHQAGLHNGDGGSLGPVKRRPHTSGYRVVSSPSPDEDQENTTPNSHRRAGEDGVGNFTAAEDDEDDSSLPRVTIIRPNPLRRFGIFCTGKSSMHGPNPRAWRHSRPIAVRQSVE</sequence>
<feature type="region of interest" description="Disordered" evidence="1">
    <location>
        <begin position="1"/>
        <end position="21"/>
    </location>
</feature>
<dbReference type="AlphaFoldDB" id="A0A4Y7TI08"/>
<gene>
    <name evidence="2" type="ORF">FA13DRAFT_1730100</name>
</gene>
<protein>
    <submittedName>
        <fullName evidence="2">Uncharacterized protein</fullName>
    </submittedName>
</protein>